<dbReference type="PANTHER" id="PTHR13362:SF2">
    <property type="entry name" value="SMALL RIBOSOMAL SUBUNIT PROTEIN MS33"/>
    <property type="match status" value="1"/>
</dbReference>
<evidence type="ECO:0000256" key="7">
    <source>
        <dbReference type="SAM" id="MobiDB-lite"/>
    </source>
</evidence>
<dbReference type="STRING" id="200361.A0A452XZI3"/>
<keyword evidence="9" id="KW-1185">Reference proteome</keyword>
<reference evidence="8" key="3">
    <citation type="journal article" date="2017" name="Nature">
        <title>Genome sequence of the progenitor of the wheat D genome Aegilops tauschii.</title>
        <authorList>
            <person name="Luo M.C."/>
            <person name="Gu Y.Q."/>
            <person name="Puiu D."/>
            <person name="Wang H."/>
            <person name="Twardziok S.O."/>
            <person name="Deal K.R."/>
            <person name="Huo N."/>
            <person name="Zhu T."/>
            <person name="Wang L."/>
            <person name="Wang Y."/>
            <person name="McGuire P.E."/>
            <person name="Liu S."/>
            <person name="Long H."/>
            <person name="Ramasamy R.K."/>
            <person name="Rodriguez J.C."/>
            <person name="Van S.L."/>
            <person name="Yuan L."/>
            <person name="Wang Z."/>
            <person name="Xia Z."/>
            <person name="Xiao L."/>
            <person name="Anderson O.D."/>
            <person name="Ouyang S."/>
            <person name="Liang Y."/>
            <person name="Zimin A.V."/>
            <person name="Pertea G."/>
            <person name="Qi P."/>
            <person name="Bennetzen J.L."/>
            <person name="Dai X."/>
            <person name="Dawson M.W."/>
            <person name="Muller H.G."/>
            <person name="Kugler K."/>
            <person name="Rivarola-Duarte L."/>
            <person name="Spannagl M."/>
            <person name="Mayer K.F.X."/>
            <person name="Lu F.H."/>
            <person name="Bevan M.W."/>
            <person name="Leroy P."/>
            <person name="Li P."/>
            <person name="You F.M."/>
            <person name="Sun Q."/>
            <person name="Liu Z."/>
            <person name="Lyons E."/>
            <person name="Wicker T."/>
            <person name="Salzberg S.L."/>
            <person name="Devos K.M."/>
            <person name="Dvorak J."/>
        </authorList>
    </citation>
    <scope>NUCLEOTIDE SEQUENCE [LARGE SCALE GENOMIC DNA]</scope>
    <source>
        <strain evidence="8">cv. AL8/78</strain>
    </source>
</reference>
<comment type="similarity">
    <text evidence="2">Belongs to the mitochondrion-specific ribosomal protein mS33 family.</text>
</comment>
<reference evidence="9" key="2">
    <citation type="journal article" date="2017" name="Nat. Plants">
        <title>The Aegilops tauschii genome reveals multiple impacts of transposons.</title>
        <authorList>
            <person name="Zhao G."/>
            <person name="Zou C."/>
            <person name="Li K."/>
            <person name="Wang K."/>
            <person name="Li T."/>
            <person name="Gao L."/>
            <person name="Zhang X."/>
            <person name="Wang H."/>
            <person name="Yang Z."/>
            <person name="Liu X."/>
            <person name="Jiang W."/>
            <person name="Mao L."/>
            <person name="Kong X."/>
            <person name="Jiao Y."/>
            <person name="Jia J."/>
        </authorList>
    </citation>
    <scope>NUCLEOTIDE SEQUENCE [LARGE SCALE GENOMIC DNA]</scope>
    <source>
        <strain evidence="9">cv. AL8/78</strain>
    </source>
</reference>
<evidence type="ECO:0000256" key="1">
    <source>
        <dbReference type="ARBA" id="ARBA00004173"/>
    </source>
</evidence>
<name>A0A452XZI3_AEGTS</name>
<reference evidence="9" key="1">
    <citation type="journal article" date="2014" name="Science">
        <title>Ancient hybridizations among the ancestral genomes of bread wheat.</title>
        <authorList>
            <consortium name="International Wheat Genome Sequencing Consortium,"/>
            <person name="Marcussen T."/>
            <person name="Sandve S.R."/>
            <person name="Heier L."/>
            <person name="Spannagl M."/>
            <person name="Pfeifer M."/>
            <person name="Jakobsen K.S."/>
            <person name="Wulff B.B."/>
            <person name="Steuernagel B."/>
            <person name="Mayer K.F."/>
            <person name="Olsen O.A."/>
        </authorList>
    </citation>
    <scope>NUCLEOTIDE SEQUENCE [LARGE SCALE GENOMIC DNA]</scope>
    <source>
        <strain evidence="9">cv. AL8/78</strain>
    </source>
</reference>
<reference evidence="8" key="4">
    <citation type="submission" date="2019-03" db="UniProtKB">
        <authorList>
            <consortium name="EnsemblPlants"/>
        </authorList>
    </citation>
    <scope>IDENTIFICATION</scope>
</reference>
<dbReference type="Pfam" id="PF08293">
    <property type="entry name" value="MRP-S33"/>
    <property type="match status" value="1"/>
</dbReference>
<dbReference type="GeneID" id="109770699"/>
<dbReference type="EnsemblPlants" id="AET1Gv20229000.1">
    <property type="protein sequence ID" value="AET1Gv20229000.1"/>
    <property type="gene ID" value="AET1Gv20229000"/>
</dbReference>
<dbReference type="GO" id="GO:1990904">
    <property type="term" value="C:ribonucleoprotein complex"/>
    <property type="evidence" value="ECO:0007669"/>
    <property type="project" value="UniProtKB-KW"/>
</dbReference>
<keyword evidence="3" id="KW-0689">Ribosomal protein</keyword>
<evidence type="ECO:0000313" key="8">
    <source>
        <dbReference type="EnsemblPlants" id="AET1Gv20229000.1"/>
    </source>
</evidence>
<protein>
    <recommendedName>
        <fullName evidence="6">Small ribosomal subunit protein mS33</fullName>
    </recommendedName>
</protein>
<evidence type="ECO:0000256" key="6">
    <source>
        <dbReference type="ARBA" id="ARBA00035132"/>
    </source>
</evidence>
<evidence type="ECO:0000256" key="3">
    <source>
        <dbReference type="ARBA" id="ARBA00022980"/>
    </source>
</evidence>
<dbReference type="InterPro" id="IPR013219">
    <property type="entry name" value="Ribosomal_mS33"/>
</dbReference>
<organism evidence="8 9">
    <name type="scientific">Aegilops tauschii subsp. strangulata</name>
    <name type="common">Goatgrass</name>
    <dbReference type="NCBI Taxonomy" id="200361"/>
    <lineage>
        <taxon>Eukaryota</taxon>
        <taxon>Viridiplantae</taxon>
        <taxon>Streptophyta</taxon>
        <taxon>Embryophyta</taxon>
        <taxon>Tracheophyta</taxon>
        <taxon>Spermatophyta</taxon>
        <taxon>Magnoliopsida</taxon>
        <taxon>Liliopsida</taxon>
        <taxon>Poales</taxon>
        <taxon>Poaceae</taxon>
        <taxon>BOP clade</taxon>
        <taxon>Pooideae</taxon>
        <taxon>Triticodae</taxon>
        <taxon>Triticeae</taxon>
        <taxon>Triticinae</taxon>
        <taxon>Aegilops</taxon>
    </lineage>
</organism>
<keyword evidence="5" id="KW-0687">Ribonucleoprotein</keyword>
<comment type="subcellular location">
    <subcellularLocation>
        <location evidence="1">Mitochondrion</location>
    </subcellularLocation>
</comment>
<dbReference type="Gramene" id="AET1Gv20229000.1">
    <property type="protein sequence ID" value="AET1Gv20229000.1"/>
    <property type="gene ID" value="AET1Gv20229000"/>
</dbReference>
<feature type="compositionally biased region" description="Basic residues" evidence="7">
    <location>
        <begin position="85"/>
        <end position="104"/>
    </location>
</feature>
<keyword evidence="4" id="KW-0496">Mitochondrion</keyword>
<evidence type="ECO:0000313" key="9">
    <source>
        <dbReference type="Proteomes" id="UP000015105"/>
    </source>
</evidence>
<evidence type="ECO:0000256" key="5">
    <source>
        <dbReference type="ARBA" id="ARBA00023274"/>
    </source>
</evidence>
<dbReference type="PANTHER" id="PTHR13362">
    <property type="entry name" value="MITOCHONDRIAL RIBOSOMAL PROTEIN S33"/>
    <property type="match status" value="1"/>
</dbReference>
<dbReference type="GO" id="GO:0005840">
    <property type="term" value="C:ribosome"/>
    <property type="evidence" value="ECO:0007669"/>
    <property type="project" value="UniProtKB-KW"/>
</dbReference>
<dbReference type="RefSeq" id="XP_020185000.1">
    <property type="nucleotide sequence ID" value="XM_020329411.3"/>
</dbReference>
<evidence type="ECO:0000256" key="4">
    <source>
        <dbReference type="ARBA" id="ARBA00023128"/>
    </source>
</evidence>
<sequence>MSAAAGGLRQLLTAAVTAGAAEARAAIFGHAVNPLGKRAATKLLRKKLIGEHVAQWYPDDIKRDDPEVMAREEKERLAKLEMLKRRGKGPPKKGQGRRAIKRNK</sequence>
<dbReference type="OrthoDB" id="6495301at2759"/>
<dbReference type="Proteomes" id="UP000015105">
    <property type="component" value="Chromosome 1D"/>
</dbReference>
<dbReference type="SMR" id="A0A452XZI3"/>
<feature type="region of interest" description="Disordered" evidence="7">
    <location>
        <begin position="80"/>
        <end position="104"/>
    </location>
</feature>
<proteinExistence type="inferred from homology"/>
<dbReference type="GO" id="GO:0005739">
    <property type="term" value="C:mitochondrion"/>
    <property type="evidence" value="ECO:0007669"/>
    <property type="project" value="UniProtKB-SubCell"/>
</dbReference>
<dbReference type="AlphaFoldDB" id="A0A452XZI3"/>
<dbReference type="KEGG" id="ats:109770699"/>
<accession>A0A452XZI3</accession>
<evidence type="ECO:0000256" key="2">
    <source>
        <dbReference type="ARBA" id="ARBA00008970"/>
    </source>
</evidence>
<dbReference type="OMA" id="WYPHDIN"/>
<reference evidence="8" key="5">
    <citation type="journal article" date="2021" name="G3 (Bethesda)">
        <title>Aegilops tauschii genome assembly Aet v5.0 features greater sequence contiguity and improved annotation.</title>
        <authorList>
            <person name="Wang L."/>
            <person name="Zhu T."/>
            <person name="Rodriguez J.C."/>
            <person name="Deal K.R."/>
            <person name="Dubcovsky J."/>
            <person name="McGuire P.E."/>
            <person name="Lux T."/>
            <person name="Spannagl M."/>
            <person name="Mayer K.F.X."/>
            <person name="Baldrich P."/>
            <person name="Meyers B.C."/>
            <person name="Huo N."/>
            <person name="Gu Y.Q."/>
            <person name="Zhou H."/>
            <person name="Devos K.M."/>
            <person name="Bennetzen J.L."/>
            <person name="Unver T."/>
            <person name="Budak H."/>
            <person name="Gulick P.J."/>
            <person name="Galiba G."/>
            <person name="Kalapos B."/>
            <person name="Nelson D.R."/>
            <person name="Li P."/>
            <person name="You F.M."/>
            <person name="Luo M.C."/>
            <person name="Dvorak J."/>
        </authorList>
    </citation>
    <scope>NUCLEOTIDE SEQUENCE [LARGE SCALE GENOMIC DNA]</scope>
    <source>
        <strain evidence="8">cv. AL8/78</strain>
    </source>
</reference>